<keyword evidence="2 6" id="KW-0378">Hydrolase</keyword>
<dbReference type="InterPro" id="IPR003476">
    <property type="entry name" value="Glyco_hydro_42"/>
</dbReference>
<organism evidence="6 7">
    <name type="scientific">Cohnella hashimotonis</name>
    <dbReference type="NCBI Taxonomy" id="2826895"/>
    <lineage>
        <taxon>Bacteria</taxon>
        <taxon>Bacillati</taxon>
        <taxon>Bacillota</taxon>
        <taxon>Bacilli</taxon>
        <taxon>Bacillales</taxon>
        <taxon>Paenibacillaceae</taxon>
        <taxon>Cohnella</taxon>
    </lineage>
</organism>
<accession>A0ABT6TMU9</accession>
<evidence type="ECO:0000313" key="6">
    <source>
        <dbReference type="EMBL" id="MDI4647157.1"/>
    </source>
</evidence>
<comment type="caution">
    <text evidence="6">The sequence shown here is derived from an EMBL/GenBank/DDBJ whole genome shotgun (WGS) entry which is preliminary data.</text>
</comment>
<name>A0ABT6TMU9_9BACL</name>
<proteinExistence type="predicted"/>
<dbReference type="EMBL" id="JAGRPV010000001">
    <property type="protein sequence ID" value="MDI4647157.1"/>
    <property type="molecule type" value="Genomic_DNA"/>
</dbReference>
<dbReference type="SUPFAM" id="SSF51445">
    <property type="entry name" value="(Trans)glycosidases"/>
    <property type="match status" value="1"/>
</dbReference>
<protein>
    <submittedName>
        <fullName evidence="6">Beta-galactosidase</fullName>
        <ecNumber evidence="6">3.2.1.23</ecNumber>
    </submittedName>
</protein>
<evidence type="ECO:0000256" key="3">
    <source>
        <dbReference type="ARBA" id="ARBA00022833"/>
    </source>
</evidence>
<keyword evidence="3" id="KW-0862">Zinc</keyword>
<dbReference type="PANTHER" id="PTHR36447:SF2">
    <property type="entry name" value="BETA-GALACTOSIDASE YESZ"/>
    <property type="match status" value="1"/>
</dbReference>
<dbReference type="Proteomes" id="UP001161691">
    <property type="component" value="Unassembled WGS sequence"/>
</dbReference>
<keyword evidence="7" id="KW-1185">Reference proteome</keyword>
<evidence type="ECO:0000313" key="7">
    <source>
        <dbReference type="Proteomes" id="UP001161691"/>
    </source>
</evidence>
<dbReference type="Gene3D" id="3.20.20.80">
    <property type="entry name" value="Glycosidases"/>
    <property type="match status" value="1"/>
</dbReference>
<keyword evidence="4 6" id="KW-0326">Glycosidase</keyword>
<feature type="domain" description="Glycoside hydrolase family 42 N-terminal" evidence="5">
    <location>
        <begin position="2"/>
        <end position="93"/>
    </location>
</feature>
<dbReference type="EC" id="3.2.1.23" evidence="6"/>
<sequence>MDAALLQAAGVNVVRIAEFAWSKMEPRPGEYDWSWLDEIIGLLVAHGIQAVLGTPTATPPKWLMDRHPDLYMRDDQGHARGFGNRRHYCYNHADTGG</sequence>
<evidence type="ECO:0000256" key="4">
    <source>
        <dbReference type="ARBA" id="ARBA00023295"/>
    </source>
</evidence>
<keyword evidence="1" id="KW-0479">Metal-binding</keyword>
<dbReference type="InterPro" id="IPR017853">
    <property type="entry name" value="GH"/>
</dbReference>
<dbReference type="Pfam" id="PF02449">
    <property type="entry name" value="Glyco_hydro_42"/>
    <property type="match status" value="1"/>
</dbReference>
<evidence type="ECO:0000259" key="5">
    <source>
        <dbReference type="Pfam" id="PF02449"/>
    </source>
</evidence>
<dbReference type="GO" id="GO:0004565">
    <property type="term" value="F:beta-galactosidase activity"/>
    <property type="evidence" value="ECO:0007669"/>
    <property type="project" value="UniProtKB-EC"/>
</dbReference>
<gene>
    <name evidence="6" type="ORF">KB449_19435</name>
</gene>
<dbReference type="InterPro" id="IPR013529">
    <property type="entry name" value="Glyco_hydro_42_N"/>
</dbReference>
<dbReference type="PANTHER" id="PTHR36447">
    <property type="entry name" value="BETA-GALACTOSIDASE GANA"/>
    <property type="match status" value="1"/>
</dbReference>
<evidence type="ECO:0000256" key="2">
    <source>
        <dbReference type="ARBA" id="ARBA00022801"/>
    </source>
</evidence>
<reference evidence="6" key="1">
    <citation type="submission" date="2023-04" db="EMBL/GenBank/DDBJ databases">
        <title>Comparative genomic analysis of Cohnella hashimotonis sp. nov., isolated from the International Space Station.</title>
        <authorList>
            <person name="Venkateswaran K."/>
            <person name="Simpson A."/>
        </authorList>
    </citation>
    <scope>NUCLEOTIDE SEQUENCE</scope>
    <source>
        <strain evidence="6">F6_2S_P_1</strain>
    </source>
</reference>
<evidence type="ECO:0000256" key="1">
    <source>
        <dbReference type="ARBA" id="ARBA00022723"/>
    </source>
</evidence>